<protein>
    <submittedName>
        <fullName evidence="1">Uncharacterized protein</fullName>
    </submittedName>
</protein>
<organism evidence="1 2">
    <name type="scientific">Thermomonospora echinospora</name>
    <dbReference type="NCBI Taxonomy" id="1992"/>
    <lineage>
        <taxon>Bacteria</taxon>
        <taxon>Bacillati</taxon>
        <taxon>Actinomycetota</taxon>
        <taxon>Actinomycetes</taxon>
        <taxon>Streptosporangiales</taxon>
        <taxon>Thermomonosporaceae</taxon>
        <taxon>Thermomonospora</taxon>
    </lineage>
</organism>
<gene>
    <name evidence="1" type="ORF">SAMN04489712_11229</name>
</gene>
<dbReference type="EMBL" id="FNVO01000012">
    <property type="protein sequence ID" value="SEG78107.1"/>
    <property type="molecule type" value="Genomic_DNA"/>
</dbReference>
<name>A0A1H6CZ64_9ACTN</name>
<accession>A0A1H6CZ64</accession>
<evidence type="ECO:0000313" key="1">
    <source>
        <dbReference type="EMBL" id="SEG78107.1"/>
    </source>
</evidence>
<reference evidence="2" key="1">
    <citation type="submission" date="2016-10" db="EMBL/GenBank/DDBJ databases">
        <authorList>
            <person name="Varghese N."/>
            <person name="Submissions S."/>
        </authorList>
    </citation>
    <scope>NUCLEOTIDE SEQUENCE [LARGE SCALE GENOMIC DNA]</scope>
    <source>
        <strain evidence="2">DSM 43163</strain>
    </source>
</reference>
<proteinExistence type="predicted"/>
<evidence type="ECO:0000313" key="2">
    <source>
        <dbReference type="Proteomes" id="UP000236723"/>
    </source>
</evidence>
<dbReference type="AlphaFoldDB" id="A0A1H6CZ64"/>
<dbReference type="Proteomes" id="UP000236723">
    <property type="component" value="Unassembled WGS sequence"/>
</dbReference>
<sequence length="139" mass="15588">MKKFAENASLTAVEVQRSRLSGVRTVVNVIFAFTDRTTDKRPWRHGPQVGITPLTWDFPCIPNGKRSTRLHNHGADRVPVHRVMARVFMAVARAARWHADRTRSGAVWAGTDSLPAVMHDQLTMAVRADRGRLTLDPPI</sequence>
<keyword evidence="2" id="KW-1185">Reference proteome</keyword>